<dbReference type="RefSeq" id="XP_012184398.1">
    <property type="nucleotide sequence ID" value="XM_012329008.1"/>
</dbReference>
<dbReference type="GeneID" id="24100026"/>
<dbReference type="Proteomes" id="UP000006352">
    <property type="component" value="Unassembled WGS sequence"/>
</dbReference>
<keyword evidence="2" id="KW-1185">Reference proteome</keyword>
<protein>
    <submittedName>
        <fullName evidence="1">Uncharacterized protein</fullName>
    </submittedName>
</protein>
<dbReference type="HOGENOM" id="CLU_1885801_0_0_1"/>
<accession>J4GUQ2</accession>
<name>J4GUQ2_9APHY</name>
<dbReference type="InParanoid" id="J4GUQ2"/>
<proteinExistence type="predicted"/>
<evidence type="ECO:0000313" key="2">
    <source>
        <dbReference type="Proteomes" id="UP000006352"/>
    </source>
</evidence>
<evidence type="ECO:0000313" key="1">
    <source>
        <dbReference type="EMBL" id="CCM05115.1"/>
    </source>
</evidence>
<sequence length="135" mass="15062">MAVKHDGAGIGNGAVRVCEGAQWSLSPPLHKVWTFLLTGAQFLKLKSHGPEGGPAQRCAEVLFSLKHRRDQQREFDTACRYEMLRAGIGLMNRRRTHQVGCRNTEGERKRRQAGPSHLVSRLQIATSSAQDWMVA</sequence>
<dbReference type="AlphaFoldDB" id="J4GUQ2"/>
<reference evidence="1 2" key="1">
    <citation type="journal article" date="2012" name="Appl. Environ. Microbiol.">
        <title>Short-read sequencing for genomic analysis of the brown rot fungus Fibroporia radiculosa.</title>
        <authorList>
            <person name="Tang J.D."/>
            <person name="Perkins A.D."/>
            <person name="Sonstegard T.S."/>
            <person name="Schroeder S.G."/>
            <person name="Burgess S.C."/>
            <person name="Diehl S.V."/>
        </authorList>
    </citation>
    <scope>NUCLEOTIDE SEQUENCE [LARGE SCALE GENOMIC DNA]</scope>
    <source>
        <strain evidence="1 2">TFFH 294</strain>
    </source>
</reference>
<organism evidence="1 2">
    <name type="scientific">Fibroporia radiculosa</name>
    <dbReference type="NCBI Taxonomy" id="599839"/>
    <lineage>
        <taxon>Eukaryota</taxon>
        <taxon>Fungi</taxon>
        <taxon>Dikarya</taxon>
        <taxon>Basidiomycota</taxon>
        <taxon>Agaricomycotina</taxon>
        <taxon>Agaricomycetes</taxon>
        <taxon>Polyporales</taxon>
        <taxon>Fibroporiaceae</taxon>
        <taxon>Fibroporia</taxon>
    </lineage>
</organism>
<gene>
    <name evidence="1" type="ORF">FIBRA_07322</name>
</gene>
<dbReference type="EMBL" id="HE797180">
    <property type="protein sequence ID" value="CCM05115.1"/>
    <property type="molecule type" value="Genomic_DNA"/>
</dbReference>